<dbReference type="AlphaFoldDB" id="A0A1I8B477"/>
<evidence type="ECO:0000313" key="1">
    <source>
        <dbReference type="Proteomes" id="UP000095281"/>
    </source>
</evidence>
<protein>
    <submittedName>
        <fullName evidence="2">CTNNB1_binding domain-containing protein</fullName>
    </submittedName>
</protein>
<sequence>MSSSDEGSVKLPDIDVVEESGDEARDEQTFGNRISFYPETRSMCDQHHMFVPHFLSNTASTLSFLNSSQISRTIL</sequence>
<dbReference type="Proteomes" id="UP000095281">
    <property type="component" value="Unplaced"/>
</dbReference>
<evidence type="ECO:0000313" key="2">
    <source>
        <dbReference type="WBParaSite" id="MhA1_Contig131.frz3.gene5"/>
    </source>
</evidence>
<accession>A0A1I8B477</accession>
<dbReference type="WBParaSite" id="MhA1_Contig131.frz3.gene5">
    <property type="protein sequence ID" value="MhA1_Contig131.frz3.gene5"/>
    <property type="gene ID" value="MhA1_Contig131.frz3.gene5"/>
</dbReference>
<name>A0A1I8B477_MELHA</name>
<proteinExistence type="predicted"/>
<reference evidence="2" key="1">
    <citation type="submission" date="2016-11" db="UniProtKB">
        <authorList>
            <consortium name="WormBaseParasite"/>
        </authorList>
    </citation>
    <scope>IDENTIFICATION</scope>
</reference>
<keyword evidence="1" id="KW-1185">Reference proteome</keyword>
<organism evidence="1 2">
    <name type="scientific">Meloidogyne hapla</name>
    <name type="common">Root-knot nematode worm</name>
    <dbReference type="NCBI Taxonomy" id="6305"/>
    <lineage>
        <taxon>Eukaryota</taxon>
        <taxon>Metazoa</taxon>
        <taxon>Ecdysozoa</taxon>
        <taxon>Nematoda</taxon>
        <taxon>Chromadorea</taxon>
        <taxon>Rhabditida</taxon>
        <taxon>Tylenchina</taxon>
        <taxon>Tylenchomorpha</taxon>
        <taxon>Tylenchoidea</taxon>
        <taxon>Meloidogynidae</taxon>
        <taxon>Meloidogyninae</taxon>
        <taxon>Meloidogyne</taxon>
    </lineage>
</organism>